<dbReference type="Proteomes" id="UP001226084">
    <property type="component" value="Unassembled WGS sequence"/>
</dbReference>
<reference evidence="3" key="1">
    <citation type="submission" date="2023-07" db="EMBL/GenBank/DDBJ databases">
        <title>Functional and genomic diversity of the sorghum phyllosphere microbiome.</title>
        <authorList>
            <person name="Shade A."/>
        </authorList>
    </citation>
    <scope>NUCLEOTIDE SEQUENCE</scope>
    <source>
        <strain evidence="3">SORGH_AS_0457</strain>
    </source>
</reference>
<name>A0AAP5EBQ5_9GAMM</name>
<evidence type="ECO:0000313" key="4">
    <source>
        <dbReference type="Proteomes" id="UP001226084"/>
    </source>
</evidence>
<dbReference type="AlphaFoldDB" id="A0AAP5EBQ5"/>
<dbReference type="RefSeq" id="WP_307107586.1">
    <property type="nucleotide sequence ID" value="NZ_JAUTAS010000001.1"/>
</dbReference>
<dbReference type="EMBL" id="JAUTAS010000001">
    <property type="protein sequence ID" value="MDQ1110105.1"/>
    <property type="molecule type" value="Genomic_DNA"/>
</dbReference>
<dbReference type="PANTHER" id="PTHR40469">
    <property type="entry name" value="SECRETED GLYCOSYL HYDROLASE"/>
    <property type="match status" value="1"/>
</dbReference>
<dbReference type="Gene3D" id="3.40.50.880">
    <property type="match status" value="1"/>
</dbReference>
<evidence type="ECO:0000256" key="1">
    <source>
        <dbReference type="SAM" id="SignalP"/>
    </source>
</evidence>
<keyword evidence="1" id="KW-0732">Signal</keyword>
<protein>
    <submittedName>
        <fullName evidence="3">Type 1 glutamine amidotransferase</fullName>
    </submittedName>
</protein>
<gene>
    <name evidence="3" type="ORF">QE424_003264</name>
</gene>
<evidence type="ECO:0000313" key="3">
    <source>
        <dbReference type="EMBL" id="MDQ1110105.1"/>
    </source>
</evidence>
<proteinExistence type="predicted"/>
<dbReference type="InterPro" id="IPR029010">
    <property type="entry name" value="ThuA-like"/>
</dbReference>
<evidence type="ECO:0000259" key="2">
    <source>
        <dbReference type="Pfam" id="PF06283"/>
    </source>
</evidence>
<feature type="chain" id="PRO_5042970613" evidence="1">
    <location>
        <begin position="23"/>
        <end position="243"/>
    </location>
</feature>
<sequence length="243" mass="26991">MRPNVLPLLLAMFLSTVPAAMAAANERVLVFTSTAKFRHDSIPTAVSTLRLLAERERMAVDQSENAADFNDANLARYRVVVFANTTGDVLDATQQQAMETFIRAGGGFMGVHSAADTEYDWPWYGQLVGAYFKNHPEGLQFSRVQPEREGKPQGTSWPVRDELYNFRSNPRGAVQVTATVDERMYQGGTMGADHPIAWCHRFDGGRSWYTGLGHDTGLYRNRDFLAHLRQGLLYAAGRSPACG</sequence>
<dbReference type="SUPFAM" id="SSF52317">
    <property type="entry name" value="Class I glutamine amidotransferase-like"/>
    <property type="match status" value="1"/>
</dbReference>
<dbReference type="InterPro" id="IPR029062">
    <property type="entry name" value="Class_I_gatase-like"/>
</dbReference>
<dbReference type="Pfam" id="PF06283">
    <property type="entry name" value="ThuA"/>
    <property type="match status" value="1"/>
</dbReference>
<organism evidence="3 4">
    <name type="scientific">Stenotrophomonas rhizophila</name>
    <dbReference type="NCBI Taxonomy" id="216778"/>
    <lineage>
        <taxon>Bacteria</taxon>
        <taxon>Pseudomonadati</taxon>
        <taxon>Pseudomonadota</taxon>
        <taxon>Gammaproteobacteria</taxon>
        <taxon>Lysobacterales</taxon>
        <taxon>Lysobacteraceae</taxon>
        <taxon>Stenotrophomonas</taxon>
    </lineage>
</organism>
<feature type="domain" description="ThuA-like" evidence="2">
    <location>
        <begin position="27"/>
        <end position="235"/>
    </location>
</feature>
<comment type="caution">
    <text evidence="3">The sequence shown here is derived from an EMBL/GenBank/DDBJ whole genome shotgun (WGS) entry which is preliminary data.</text>
</comment>
<accession>A0AAP5EBQ5</accession>
<keyword evidence="3" id="KW-0315">Glutamine amidotransferase</keyword>
<feature type="signal peptide" evidence="1">
    <location>
        <begin position="1"/>
        <end position="22"/>
    </location>
</feature>
<dbReference type="PANTHER" id="PTHR40469:SF2">
    <property type="entry name" value="GALACTOSE-BINDING DOMAIN-LIKE SUPERFAMILY PROTEIN"/>
    <property type="match status" value="1"/>
</dbReference>